<keyword evidence="3 9" id="KW-0645">Protease</keyword>
<evidence type="ECO:0000256" key="4">
    <source>
        <dbReference type="ARBA" id="ARBA00022692"/>
    </source>
</evidence>
<keyword evidence="6 9" id="KW-0378">Hydrolase</keyword>
<dbReference type="HAMAP" id="MF_00161">
    <property type="entry name" value="LspA"/>
    <property type="match status" value="1"/>
</dbReference>
<keyword evidence="4 9" id="KW-0812">Transmembrane</keyword>
<dbReference type="EC" id="3.4.23.36" evidence="9"/>
<gene>
    <name evidence="9 11" type="primary">lspA</name>
    <name evidence="11" type="ORF">DYH56_12345</name>
</gene>
<feature type="transmembrane region" description="Helical" evidence="9">
    <location>
        <begin position="98"/>
        <end position="114"/>
    </location>
</feature>
<dbReference type="Proteomes" id="UP000263486">
    <property type="component" value="Unassembled WGS sequence"/>
</dbReference>
<evidence type="ECO:0000256" key="7">
    <source>
        <dbReference type="ARBA" id="ARBA00022989"/>
    </source>
</evidence>
<comment type="function">
    <text evidence="9">This protein specifically catalyzes the removal of signal peptides from prolipoproteins.</text>
</comment>
<keyword evidence="7 9" id="KW-1133">Transmembrane helix</keyword>
<dbReference type="PRINTS" id="PR00781">
    <property type="entry name" value="LIPOSIGPTASE"/>
</dbReference>
<comment type="catalytic activity">
    <reaction evidence="9">
        <text>Release of signal peptides from bacterial membrane prolipoproteins. Hydrolyzes -Xaa-Yaa-Zaa-|-(S,diacylglyceryl)Cys-, in which Xaa is hydrophobic (preferably Leu), and Yaa (Ala or Ser) and Zaa (Gly or Ala) have small, neutral side chains.</text>
        <dbReference type="EC" id="3.4.23.36"/>
    </reaction>
</comment>
<comment type="subcellular location">
    <subcellularLocation>
        <location evidence="9">Cell membrane</location>
        <topology evidence="9">Multi-pass membrane protein</topology>
    </subcellularLocation>
</comment>
<dbReference type="InterPro" id="IPR001872">
    <property type="entry name" value="Peptidase_A8"/>
</dbReference>
<feature type="transmembrane region" description="Helical" evidence="9">
    <location>
        <begin position="75"/>
        <end position="92"/>
    </location>
</feature>
<feature type="active site" evidence="9">
    <location>
        <position position="139"/>
    </location>
</feature>
<dbReference type="GO" id="GO:0004190">
    <property type="term" value="F:aspartic-type endopeptidase activity"/>
    <property type="evidence" value="ECO:0007669"/>
    <property type="project" value="UniProtKB-EC"/>
</dbReference>
<evidence type="ECO:0000256" key="6">
    <source>
        <dbReference type="ARBA" id="ARBA00022801"/>
    </source>
</evidence>
<keyword evidence="12" id="KW-1185">Reference proteome</keyword>
<comment type="caution">
    <text evidence="11">The sequence shown here is derived from an EMBL/GenBank/DDBJ whole genome shotgun (WGS) entry which is preliminary data.</text>
</comment>
<accession>A0ABX9KED3</accession>
<feature type="transmembrane region" description="Helical" evidence="9">
    <location>
        <begin position="18"/>
        <end position="35"/>
    </location>
</feature>
<comment type="caution">
    <text evidence="9">Lacks conserved residue(s) required for the propagation of feature annotation.</text>
</comment>
<keyword evidence="2 9" id="KW-1003">Cell membrane</keyword>
<evidence type="ECO:0000256" key="8">
    <source>
        <dbReference type="ARBA" id="ARBA00023136"/>
    </source>
</evidence>
<reference evidence="11 12" key="1">
    <citation type="submission" date="2018-08" db="EMBL/GenBank/DDBJ databases">
        <title>Draft genome sequence of Psychrilyobacter sp. strain SD5 isolated from Black Sea water.</title>
        <authorList>
            <person name="Yadav S."/>
            <person name="Villanueva L."/>
            <person name="Damste J.S.S."/>
        </authorList>
    </citation>
    <scope>NUCLEOTIDE SEQUENCE [LARGE SCALE GENOMIC DNA]</scope>
    <source>
        <strain evidence="11 12">SD5</strain>
    </source>
</reference>
<dbReference type="PANTHER" id="PTHR33695">
    <property type="entry name" value="LIPOPROTEIN SIGNAL PEPTIDASE"/>
    <property type="match status" value="1"/>
</dbReference>
<name>A0ABX9KED3_9FUSO</name>
<feature type="active site" evidence="9">
    <location>
        <position position="123"/>
    </location>
</feature>
<evidence type="ECO:0000256" key="3">
    <source>
        <dbReference type="ARBA" id="ARBA00022670"/>
    </source>
</evidence>
<dbReference type="EMBL" id="QUAJ01000025">
    <property type="protein sequence ID" value="REI40045.1"/>
    <property type="molecule type" value="Genomic_DNA"/>
</dbReference>
<evidence type="ECO:0000256" key="9">
    <source>
        <dbReference type="HAMAP-Rule" id="MF_00161"/>
    </source>
</evidence>
<evidence type="ECO:0000256" key="10">
    <source>
        <dbReference type="RuleBase" id="RU004181"/>
    </source>
</evidence>
<evidence type="ECO:0000256" key="2">
    <source>
        <dbReference type="ARBA" id="ARBA00022475"/>
    </source>
</evidence>
<proteinExistence type="inferred from homology"/>
<comment type="pathway">
    <text evidence="9">Protein modification; lipoprotein biosynthesis (signal peptide cleavage).</text>
</comment>
<keyword evidence="8 9" id="KW-0472">Membrane</keyword>
<dbReference type="Pfam" id="PF01252">
    <property type="entry name" value="Peptidase_A8"/>
    <property type="match status" value="1"/>
</dbReference>
<evidence type="ECO:0000313" key="11">
    <source>
        <dbReference type="EMBL" id="REI40045.1"/>
    </source>
</evidence>
<keyword evidence="5 9" id="KW-0064">Aspartyl protease</keyword>
<organism evidence="11 12">
    <name type="scientific">Psychrilyobacter piezotolerans</name>
    <dbReference type="NCBI Taxonomy" id="2293438"/>
    <lineage>
        <taxon>Bacteria</taxon>
        <taxon>Fusobacteriati</taxon>
        <taxon>Fusobacteriota</taxon>
        <taxon>Fusobacteriia</taxon>
        <taxon>Fusobacteriales</taxon>
        <taxon>Fusobacteriaceae</taxon>
        <taxon>Psychrilyobacter</taxon>
    </lineage>
</organism>
<comment type="similarity">
    <text evidence="1 9 10">Belongs to the peptidase A8 family.</text>
</comment>
<dbReference type="PANTHER" id="PTHR33695:SF1">
    <property type="entry name" value="LIPOPROTEIN SIGNAL PEPTIDASE"/>
    <property type="match status" value="1"/>
</dbReference>
<evidence type="ECO:0000313" key="12">
    <source>
        <dbReference type="Proteomes" id="UP000263486"/>
    </source>
</evidence>
<sequence length="156" mass="18133">MSTINYINMIGMNLNREWFFVLGVIIIFLTLDLRTKEWAEKNLNISKHLFRGKIQLIYVRNYGIAFNRLSGKKNLILIINLFLFTYLGYLLYTDINNYLAYSLILAGGLGNFIGRIQKGYVIDFIYFNIQGWPVFNIADFEVLLGISIVMVREIIG</sequence>
<evidence type="ECO:0000256" key="5">
    <source>
        <dbReference type="ARBA" id="ARBA00022750"/>
    </source>
</evidence>
<evidence type="ECO:0000256" key="1">
    <source>
        <dbReference type="ARBA" id="ARBA00006139"/>
    </source>
</evidence>
<dbReference type="NCBIfam" id="TIGR00077">
    <property type="entry name" value="lspA"/>
    <property type="match status" value="1"/>
</dbReference>
<protein>
    <recommendedName>
        <fullName evidence="9">Lipoprotein signal peptidase</fullName>
        <ecNumber evidence="9">3.4.23.36</ecNumber>
    </recommendedName>
    <alternativeName>
        <fullName evidence="9">Prolipoprotein signal peptidase</fullName>
    </alternativeName>
    <alternativeName>
        <fullName evidence="9">Signal peptidase II</fullName>
        <shortName evidence="9">SPase II</shortName>
    </alternativeName>
</protein>